<keyword evidence="4 8" id="KW-0812">Transmembrane</keyword>
<keyword evidence="10" id="KW-1185">Reference proteome</keyword>
<evidence type="ECO:0000313" key="10">
    <source>
        <dbReference type="Proteomes" id="UP000053370"/>
    </source>
</evidence>
<dbReference type="PATRIC" id="fig|1678840.3.peg.31"/>
<evidence type="ECO:0000256" key="1">
    <source>
        <dbReference type="ARBA" id="ARBA00004651"/>
    </source>
</evidence>
<feature type="transmembrane region" description="Helical" evidence="8">
    <location>
        <begin position="462"/>
        <end position="482"/>
    </location>
</feature>
<evidence type="ECO:0000256" key="5">
    <source>
        <dbReference type="ARBA" id="ARBA00022989"/>
    </source>
</evidence>
<organism evidence="9">
    <name type="scientific">Flexilinea flocculi</name>
    <dbReference type="NCBI Taxonomy" id="1678840"/>
    <lineage>
        <taxon>Bacteria</taxon>
        <taxon>Bacillati</taxon>
        <taxon>Chloroflexota</taxon>
        <taxon>Anaerolineae</taxon>
        <taxon>Anaerolineales</taxon>
        <taxon>Anaerolineaceae</taxon>
        <taxon>Flexilinea</taxon>
    </lineage>
</organism>
<dbReference type="STRING" id="1678840.ATC1_1123"/>
<keyword evidence="3 7" id="KW-1003">Cell membrane</keyword>
<keyword evidence="7 9" id="KW-0808">Transferase</keyword>
<evidence type="ECO:0000256" key="7">
    <source>
        <dbReference type="PIRNR" id="PIRNR016636"/>
    </source>
</evidence>
<dbReference type="Pfam" id="PF03062">
    <property type="entry name" value="MBOAT"/>
    <property type="match status" value="1"/>
</dbReference>
<feature type="transmembrane region" description="Helical" evidence="8">
    <location>
        <begin position="48"/>
        <end position="67"/>
    </location>
</feature>
<dbReference type="InterPro" id="IPR051085">
    <property type="entry name" value="MB_O-acyltransferase"/>
</dbReference>
<evidence type="ECO:0000313" key="9">
    <source>
        <dbReference type="EMBL" id="GAP39104.1"/>
    </source>
</evidence>
<feature type="transmembrane region" description="Helical" evidence="8">
    <location>
        <begin position="371"/>
        <end position="392"/>
    </location>
</feature>
<dbReference type="Proteomes" id="UP000053370">
    <property type="component" value="Unassembled WGS sequence"/>
</dbReference>
<evidence type="ECO:0000256" key="4">
    <source>
        <dbReference type="ARBA" id="ARBA00022692"/>
    </source>
</evidence>
<feature type="transmembrane region" description="Helical" evidence="8">
    <location>
        <begin position="82"/>
        <end position="105"/>
    </location>
</feature>
<evidence type="ECO:0000256" key="2">
    <source>
        <dbReference type="ARBA" id="ARBA00010323"/>
    </source>
</evidence>
<dbReference type="PANTHER" id="PTHR13285">
    <property type="entry name" value="ACYLTRANSFERASE"/>
    <property type="match status" value="1"/>
</dbReference>
<dbReference type="InterPro" id="IPR024194">
    <property type="entry name" value="Ac/AlaTfrase_AlgI/DltB"/>
</dbReference>
<dbReference type="PIRSF" id="PIRSF500217">
    <property type="entry name" value="AlgI"/>
    <property type="match status" value="1"/>
</dbReference>
<name>A0A0K8P9A4_9CHLR</name>
<feature type="transmembrane region" description="Helical" evidence="8">
    <location>
        <begin position="6"/>
        <end position="22"/>
    </location>
</feature>
<keyword evidence="6 7" id="KW-0472">Membrane</keyword>
<feature type="transmembrane region" description="Helical" evidence="8">
    <location>
        <begin position="317"/>
        <end position="343"/>
    </location>
</feature>
<dbReference type="OrthoDB" id="139172at2"/>
<keyword evidence="7 9" id="KW-0012">Acyltransferase</keyword>
<dbReference type="PANTHER" id="PTHR13285:SF18">
    <property type="entry name" value="PROTEIN-CYSTEINE N-PALMITOYLTRANSFERASE RASP"/>
    <property type="match status" value="1"/>
</dbReference>
<feature type="transmembrane region" description="Helical" evidence="8">
    <location>
        <begin position="125"/>
        <end position="144"/>
    </location>
</feature>
<protein>
    <submittedName>
        <fullName evidence="9">D-alanyl-lipoteichoic acid acyltransferase DltB, MBOAT superfamily</fullName>
    </submittedName>
</protein>
<feature type="transmembrane region" description="Helical" evidence="8">
    <location>
        <begin position="428"/>
        <end position="446"/>
    </location>
</feature>
<keyword evidence="5 8" id="KW-1133">Transmembrane helix</keyword>
<evidence type="ECO:0000256" key="3">
    <source>
        <dbReference type="ARBA" id="ARBA00022475"/>
    </source>
</evidence>
<dbReference type="AlphaFoldDB" id="A0A0K8P9A4"/>
<dbReference type="EMBL" id="DF968179">
    <property type="protein sequence ID" value="GAP39104.1"/>
    <property type="molecule type" value="Genomic_DNA"/>
</dbReference>
<dbReference type="InterPro" id="IPR028362">
    <property type="entry name" value="AlgI"/>
</dbReference>
<dbReference type="GO" id="GO:0016746">
    <property type="term" value="F:acyltransferase activity"/>
    <property type="evidence" value="ECO:0007669"/>
    <property type="project" value="UniProtKB-KW"/>
</dbReference>
<accession>A0A0K8P9A4</accession>
<dbReference type="GO" id="GO:0005886">
    <property type="term" value="C:plasma membrane"/>
    <property type="evidence" value="ECO:0007669"/>
    <property type="project" value="UniProtKB-SubCell"/>
</dbReference>
<dbReference type="GO" id="GO:0042121">
    <property type="term" value="P:alginic acid biosynthetic process"/>
    <property type="evidence" value="ECO:0007669"/>
    <property type="project" value="InterPro"/>
</dbReference>
<gene>
    <name evidence="9" type="ORF">ATC1_1123</name>
</gene>
<proteinExistence type="inferred from homology"/>
<comment type="subcellular location">
    <subcellularLocation>
        <location evidence="1">Cell membrane</location>
        <topology evidence="1">Multi-pass membrane protein</topology>
    </subcellularLocation>
</comment>
<comment type="similarity">
    <text evidence="2 7">Belongs to the membrane-bound acyltransferase family.</text>
</comment>
<evidence type="ECO:0000256" key="8">
    <source>
        <dbReference type="SAM" id="Phobius"/>
    </source>
</evidence>
<sequence>MLYTSQNFFLFFPIVCLFYYIIPQKIRWLWILITSYFFYFSWNQKLPLLLLFSTITTYIGGIGIQYVKKRVERPRKFGQKMILFSCFSLNIGILFFYKYLDFFFLNLNKVLSRIHFTQVENPFSFILPLGISFYTFKVLSYLMDNYRGKIDAEKNLLKYAAYVAFFPTMVSGPIDRAISTIPQITESKNFRFENVKHGLWLMLWGYFQKVVIADRLALMVNEVFNNQEIYVHSGVIGIVASFFYSFQIYCDFSGYSDIAIGAAQVLGFTVSENFRRPYFAKSIVDFWKRWHISLTTWFRDYLYIPLGGNRVSKIRHFLNIMIVFIVSGLWHGAGWNFIFWGFLHGSFQIIEKILTPIFQTKIHNMKTYGTFGFKTAQTLFTFCLVNFAWIFFRSESLEHAFTFIRGIFRFNPSLLFNANLFTFGMDRTNFEITIFSLLILFVVNWLQRDQSSLREKIDNQPLWFRWMLIIGCIFFILVYGIYGPSYDVNQFIYSGF</sequence>
<reference evidence="9" key="1">
    <citation type="journal article" date="2015" name="Genome Announc.">
        <title>Draft Genome Sequence of Anaerolineae Strain TC1, a Novel Isolate from a Methanogenic Wastewater Treatment System.</title>
        <authorList>
            <person name="Matsuura N."/>
            <person name="Tourlousse D.M."/>
            <person name="Sun L."/>
            <person name="Toyonaga M."/>
            <person name="Kuroda K."/>
            <person name="Ohashi A."/>
            <person name="Cruz R."/>
            <person name="Yamaguchi T."/>
            <person name="Sekiguchi Y."/>
        </authorList>
    </citation>
    <scope>NUCLEOTIDE SEQUENCE [LARGE SCALE GENOMIC DNA]</scope>
    <source>
        <strain evidence="9">TC1</strain>
    </source>
</reference>
<feature type="transmembrane region" description="Helical" evidence="8">
    <location>
        <begin position="229"/>
        <end position="249"/>
    </location>
</feature>
<evidence type="ECO:0000256" key="6">
    <source>
        <dbReference type="ARBA" id="ARBA00023136"/>
    </source>
</evidence>
<dbReference type="InterPro" id="IPR004299">
    <property type="entry name" value="MBOAT_fam"/>
</dbReference>
<dbReference type="PIRSF" id="PIRSF016636">
    <property type="entry name" value="AlgI_DltB"/>
    <property type="match status" value="1"/>
</dbReference>